<dbReference type="RefSeq" id="WP_050739189.1">
    <property type="nucleotide sequence ID" value="NZ_LGYO01000008.1"/>
</dbReference>
<dbReference type="PATRIC" id="fig|52689.4.peg.3981"/>
<gene>
    <name evidence="2" type="ORF">AKG39_04630</name>
</gene>
<feature type="domain" description="NACHT" evidence="1">
    <location>
        <begin position="124"/>
        <end position="261"/>
    </location>
</feature>
<sequence length="676" mass="80204">MLNEVIGNIDPDSIESIKNLLPTAVKIGSQIGKNLEPNIKNIIKDKKEKDETLNSIIMYFEKSYEANSYMNTIVFKGTPKFLKELYVPLTIIKTDDHKKNFYLEEKFDLEQIFKNFPKLMIVDKAGMGKSTIVKFLMLTALEKGAPIPISIELRKLTQDIELLDLITSEINFFNGNATKEQIKKLVLDDQFLIFLDGYDEIREKGKVRITEILQKFIKQVPNTYFLLTSRDENVLDSFEGFYRFNIKPLNRIEAFSLLKRYDNSGERSERLINRISNDERFESLKEFLSNPLMVSLLYKTFEYREEIPCKKVVFYDTVFEALFNDHDLTKGGAYIHEKKSNLDICDFKKFVRALSWRTLCMGEFEFTYDELSNVIEVVIMQPLFHNLKATDLIEDLTKNVPIFHREGRIFKWVHKSFMEYFAASYICYDTDTKSKIEILKKMTFDNNAIKKYANLLDFYIDLDVETFSKHIIVPFLSKFLNIYETKYLDPRFKKLDENMLKILKSLESLVSVDFQLEYRNKTQTEFDTSEYFKEKRERKKYSDSNFSHYMRLFDRKTIDVFILETFNDGLLLKLIKDKSLDIYTTYKPKQFTFRELSDKMFFDFEKIFEVNDDITNEIYLYGEIPHVFDSIFMIITLFDNFFEKYFLDFDKCKKFIDDLEEKEESEKAGIAAFLNN</sequence>
<reference evidence="3" key="1">
    <citation type="submission" date="2015-07" db="EMBL/GenBank/DDBJ databases">
        <title>Draft genome sequence of Acetobacterium bakii DSM 8293, a potential psychrophilic chemical producer through syngas fermentation.</title>
        <authorList>
            <person name="Song Y."/>
            <person name="Hwang S."/>
            <person name="Cho B.-K."/>
        </authorList>
    </citation>
    <scope>NUCLEOTIDE SEQUENCE [LARGE SCALE GENOMIC DNA]</scope>
    <source>
        <strain evidence="3">DSM 8239</strain>
    </source>
</reference>
<evidence type="ECO:0000259" key="1">
    <source>
        <dbReference type="Pfam" id="PF05729"/>
    </source>
</evidence>
<comment type="caution">
    <text evidence="2">The sequence shown here is derived from an EMBL/GenBank/DDBJ whole genome shotgun (WGS) entry which is preliminary data.</text>
</comment>
<keyword evidence="3" id="KW-1185">Reference proteome</keyword>
<dbReference type="AlphaFoldDB" id="A0A0L6U3U6"/>
<dbReference type="PANTHER" id="PTHR46844">
    <property type="entry name" value="SLR5058 PROTEIN"/>
    <property type="match status" value="1"/>
</dbReference>
<dbReference type="InterPro" id="IPR027417">
    <property type="entry name" value="P-loop_NTPase"/>
</dbReference>
<dbReference type="InterPro" id="IPR007111">
    <property type="entry name" value="NACHT_NTPase"/>
</dbReference>
<dbReference type="Proteomes" id="UP000036873">
    <property type="component" value="Unassembled WGS sequence"/>
</dbReference>
<organism evidence="2 3">
    <name type="scientific">Acetobacterium bakii</name>
    <dbReference type="NCBI Taxonomy" id="52689"/>
    <lineage>
        <taxon>Bacteria</taxon>
        <taxon>Bacillati</taxon>
        <taxon>Bacillota</taxon>
        <taxon>Clostridia</taxon>
        <taxon>Eubacteriales</taxon>
        <taxon>Eubacteriaceae</taxon>
        <taxon>Acetobacterium</taxon>
    </lineage>
</organism>
<dbReference type="EMBL" id="LGYO01000008">
    <property type="protein sequence ID" value="KNZ43002.1"/>
    <property type="molecule type" value="Genomic_DNA"/>
</dbReference>
<name>A0A0L6U3U6_9FIRM</name>
<dbReference type="Gene3D" id="3.40.50.300">
    <property type="entry name" value="P-loop containing nucleotide triphosphate hydrolases"/>
    <property type="match status" value="1"/>
</dbReference>
<evidence type="ECO:0000313" key="3">
    <source>
        <dbReference type="Proteomes" id="UP000036873"/>
    </source>
</evidence>
<dbReference type="SUPFAM" id="SSF52540">
    <property type="entry name" value="P-loop containing nucleoside triphosphate hydrolases"/>
    <property type="match status" value="1"/>
</dbReference>
<evidence type="ECO:0000313" key="2">
    <source>
        <dbReference type="EMBL" id="KNZ43002.1"/>
    </source>
</evidence>
<accession>A0A0L6U3U6</accession>
<proteinExistence type="predicted"/>
<dbReference type="PANTHER" id="PTHR46844:SF1">
    <property type="entry name" value="SLR5058 PROTEIN"/>
    <property type="match status" value="1"/>
</dbReference>
<protein>
    <recommendedName>
        <fullName evidence="1">NACHT domain-containing protein</fullName>
    </recommendedName>
</protein>
<dbReference type="Pfam" id="PF05729">
    <property type="entry name" value="NACHT"/>
    <property type="match status" value="1"/>
</dbReference>